<name>A0A1F7I704_9BACT</name>
<gene>
    <name evidence="5" type="ORF">A3A74_03620</name>
</gene>
<protein>
    <submittedName>
        <fullName evidence="5">DNA repair protein RecO</fullName>
    </submittedName>
</protein>
<accession>A0A1F7I704</accession>
<dbReference type="PANTHER" id="PTHR33991">
    <property type="entry name" value="DNA REPAIR PROTEIN RECO"/>
    <property type="match status" value="1"/>
</dbReference>
<proteinExistence type="predicted"/>
<evidence type="ECO:0000259" key="4">
    <source>
        <dbReference type="Pfam" id="PF11967"/>
    </source>
</evidence>
<dbReference type="AlphaFoldDB" id="A0A1F7I704"/>
<evidence type="ECO:0000313" key="6">
    <source>
        <dbReference type="Proteomes" id="UP000179270"/>
    </source>
</evidence>
<sequence length="175" mass="20766">MRRTIKTEAVVLKKRVLPNQDNIITLFTKELGKVSVFAKGIKKITSRRLPHVQTANLINCVLYKKDERIFLQETSLISGFSQIKKDQTKLQYLYQFFFVIERLLPDNQLESHIYNLLMKFLVDLSNSKIENDEMLLNYLNKTVYVLGYTKEDKNYEELKRVIEEIIHEKMPELHI</sequence>
<feature type="domain" description="DNA replication/recombination mediator RecO N-terminal" evidence="4">
    <location>
        <begin position="1"/>
        <end position="79"/>
    </location>
</feature>
<dbReference type="SUPFAM" id="SSF50249">
    <property type="entry name" value="Nucleic acid-binding proteins"/>
    <property type="match status" value="1"/>
</dbReference>
<organism evidence="5 6">
    <name type="scientific">Candidatus Roizmanbacteria bacterium RIFCSPLOWO2_01_FULL_35_13</name>
    <dbReference type="NCBI Taxonomy" id="1802055"/>
    <lineage>
        <taxon>Bacteria</taxon>
        <taxon>Candidatus Roizmaniibacteriota</taxon>
    </lineage>
</organism>
<dbReference type="GO" id="GO:0043590">
    <property type="term" value="C:bacterial nucleoid"/>
    <property type="evidence" value="ECO:0007669"/>
    <property type="project" value="TreeGrafter"/>
</dbReference>
<evidence type="ECO:0000256" key="2">
    <source>
        <dbReference type="ARBA" id="ARBA00023172"/>
    </source>
</evidence>
<dbReference type="GO" id="GO:0006310">
    <property type="term" value="P:DNA recombination"/>
    <property type="evidence" value="ECO:0007669"/>
    <property type="project" value="UniProtKB-KW"/>
</dbReference>
<dbReference type="NCBIfam" id="TIGR00613">
    <property type="entry name" value="reco"/>
    <property type="match status" value="1"/>
</dbReference>
<keyword evidence="3" id="KW-0234">DNA repair</keyword>
<evidence type="ECO:0000313" key="5">
    <source>
        <dbReference type="EMBL" id="OGK39157.1"/>
    </source>
</evidence>
<keyword evidence="1" id="KW-0227">DNA damage</keyword>
<dbReference type="Gene3D" id="2.40.50.140">
    <property type="entry name" value="Nucleic acid-binding proteins"/>
    <property type="match status" value="1"/>
</dbReference>
<dbReference type="GO" id="GO:0006302">
    <property type="term" value="P:double-strand break repair"/>
    <property type="evidence" value="ECO:0007669"/>
    <property type="project" value="TreeGrafter"/>
</dbReference>
<dbReference type="Pfam" id="PF11967">
    <property type="entry name" value="RecO_N"/>
    <property type="match status" value="1"/>
</dbReference>
<dbReference type="EMBL" id="MGAF01000056">
    <property type="protein sequence ID" value="OGK39157.1"/>
    <property type="molecule type" value="Genomic_DNA"/>
</dbReference>
<dbReference type="Proteomes" id="UP000179270">
    <property type="component" value="Unassembled WGS sequence"/>
</dbReference>
<dbReference type="PANTHER" id="PTHR33991:SF1">
    <property type="entry name" value="DNA REPAIR PROTEIN RECO"/>
    <property type="match status" value="1"/>
</dbReference>
<reference evidence="5 6" key="1">
    <citation type="journal article" date="2016" name="Nat. Commun.">
        <title>Thousands of microbial genomes shed light on interconnected biogeochemical processes in an aquifer system.</title>
        <authorList>
            <person name="Anantharaman K."/>
            <person name="Brown C.T."/>
            <person name="Hug L.A."/>
            <person name="Sharon I."/>
            <person name="Castelle C.J."/>
            <person name="Probst A.J."/>
            <person name="Thomas B.C."/>
            <person name="Singh A."/>
            <person name="Wilkins M.J."/>
            <person name="Karaoz U."/>
            <person name="Brodie E.L."/>
            <person name="Williams K.H."/>
            <person name="Hubbard S.S."/>
            <person name="Banfield J.F."/>
        </authorList>
    </citation>
    <scope>NUCLEOTIDE SEQUENCE [LARGE SCALE GENOMIC DNA]</scope>
</reference>
<dbReference type="InterPro" id="IPR003717">
    <property type="entry name" value="RecO"/>
</dbReference>
<dbReference type="InterPro" id="IPR012340">
    <property type="entry name" value="NA-bd_OB-fold"/>
</dbReference>
<dbReference type="STRING" id="1802055.A3A74_03620"/>
<evidence type="ECO:0000256" key="3">
    <source>
        <dbReference type="ARBA" id="ARBA00023204"/>
    </source>
</evidence>
<evidence type="ECO:0000256" key="1">
    <source>
        <dbReference type="ARBA" id="ARBA00022763"/>
    </source>
</evidence>
<comment type="caution">
    <text evidence="5">The sequence shown here is derived from an EMBL/GenBank/DDBJ whole genome shotgun (WGS) entry which is preliminary data.</text>
</comment>
<dbReference type="InterPro" id="IPR022572">
    <property type="entry name" value="DNA_rep/recomb_RecO_N"/>
</dbReference>
<keyword evidence="2" id="KW-0233">DNA recombination</keyword>